<dbReference type="OrthoDB" id="9786619at2"/>
<dbReference type="PROSITE" id="PS51891">
    <property type="entry name" value="CENP_V_GFA"/>
    <property type="match status" value="1"/>
</dbReference>
<gene>
    <name evidence="6" type="ORF">CLV44_101255</name>
</gene>
<dbReference type="GO" id="GO:0016846">
    <property type="term" value="F:carbon-sulfur lyase activity"/>
    <property type="evidence" value="ECO:0007669"/>
    <property type="project" value="InterPro"/>
</dbReference>
<dbReference type="EMBL" id="PYGI01000001">
    <property type="protein sequence ID" value="PSL16855.1"/>
    <property type="molecule type" value="Genomic_DNA"/>
</dbReference>
<dbReference type="AlphaFoldDB" id="A0A2P8F559"/>
<evidence type="ECO:0000313" key="6">
    <source>
        <dbReference type="EMBL" id="PSL16855.1"/>
    </source>
</evidence>
<comment type="similarity">
    <text evidence="1">Belongs to the Gfa family.</text>
</comment>
<name>A0A2P8F559_9GAMM</name>
<organism evidence="6 7">
    <name type="scientific">Marinobacterium halophilum</name>
    <dbReference type="NCBI Taxonomy" id="267374"/>
    <lineage>
        <taxon>Bacteria</taxon>
        <taxon>Pseudomonadati</taxon>
        <taxon>Pseudomonadota</taxon>
        <taxon>Gammaproteobacteria</taxon>
        <taxon>Oceanospirillales</taxon>
        <taxon>Oceanospirillaceae</taxon>
        <taxon>Marinobacterium</taxon>
    </lineage>
</organism>
<dbReference type="InterPro" id="IPR011057">
    <property type="entry name" value="Mss4-like_sf"/>
</dbReference>
<evidence type="ECO:0000256" key="3">
    <source>
        <dbReference type="ARBA" id="ARBA00022833"/>
    </source>
</evidence>
<reference evidence="6 7" key="1">
    <citation type="submission" date="2018-03" db="EMBL/GenBank/DDBJ databases">
        <title>Genomic Encyclopedia of Archaeal and Bacterial Type Strains, Phase II (KMG-II): from individual species to whole genera.</title>
        <authorList>
            <person name="Goeker M."/>
        </authorList>
    </citation>
    <scope>NUCLEOTIDE SEQUENCE [LARGE SCALE GENOMIC DNA]</scope>
    <source>
        <strain evidence="6 7">DSM 17586</strain>
    </source>
</reference>
<keyword evidence="2" id="KW-0479">Metal-binding</keyword>
<dbReference type="GO" id="GO:0046872">
    <property type="term" value="F:metal ion binding"/>
    <property type="evidence" value="ECO:0007669"/>
    <property type="project" value="UniProtKB-KW"/>
</dbReference>
<keyword evidence="3" id="KW-0862">Zinc</keyword>
<evidence type="ECO:0000256" key="1">
    <source>
        <dbReference type="ARBA" id="ARBA00005495"/>
    </source>
</evidence>
<protein>
    <recommendedName>
        <fullName evidence="5">CENP-V/GFA domain-containing protein</fullName>
    </recommendedName>
</protein>
<dbReference type="Gene3D" id="3.90.1590.10">
    <property type="entry name" value="glutathione-dependent formaldehyde- activating enzyme (gfa)"/>
    <property type="match status" value="1"/>
</dbReference>
<keyword evidence="4" id="KW-0456">Lyase</keyword>
<sequence length="137" mass="15235">MKNLHKGSCLCKRVQYELSGEFQSFFLCHCRWCQKDTGSAYAANLFAQSSTLTWLSGESVVKTYHHPDSRHAKSFCQNCGSAMPTFAENLGLIVVPVGSLDSPVPILPTARIFMDSCAGWSKKLDDVPNFKRLPESE</sequence>
<dbReference type="InterPro" id="IPR006913">
    <property type="entry name" value="CENP-V/GFA"/>
</dbReference>
<proteinExistence type="inferred from homology"/>
<evidence type="ECO:0000256" key="4">
    <source>
        <dbReference type="ARBA" id="ARBA00023239"/>
    </source>
</evidence>
<dbReference type="PANTHER" id="PTHR33337">
    <property type="entry name" value="GFA DOMAIN-CONTAINING PROTEIN"/>
    <property type="match status" value="1"/>
</dbReference>
<evidence type="ECO:0000313" key="7">
    <source>
        <dbReference type="Proteomes" id="UP000242133"/>
    </source>
</evidence>
<dbReference type="RefSeq" id="WP_106590288.1">
    <property type="nucleotide sequence ID" value="NZ_PYGI01000001.1"/>
</dbReference>
<feature type="domain" description="CENP-V/GFA" evidence="5">
    <location>
        <begin position="5"/>
        <end position="115"/>
    </location>
</feature>
<dbReference type="Proteomes" id="UP000242133">
    <property type="component" value="Unassembled WGS sequence"/>
</dbReference>
<accession>A0A2P8F559</accession>
<evidence type="ECO:0000259" key="5">
    <source>
        <dbReference type="PROSITE" id="PS51891"/>
    </source>
</evidence>
<keyword evidence="7" id="KW-1185">Reference proteome</keyword>
<dbReference type="PANTHER" id="PTHR33337:SF40">
    <property type="entry name" value="CENP-V_GFA DOMAIN-CONTAINING PROTEIN-RELATED"/>
    <property type="match status" value="1"/>
</dbReference>
<comment type="caution">
    <text evidence="6">The sequence shown here is derived from an EMBL/GenBank/DDBJ whole genome shotgun (WGS) entry which is preliminary data.</text>
</comment>
<dbReference type="Pfam" id="PF04828">
    <property type="entry name" value="GFA"/>
    <property type="match status" value="1"/>
</dbReference>
<evidence type="ECO:0000256" key="2">
    <source>
        <dbReference type="ARBA" id="ARBA00022723"/>
    </source>
</evidence>
<dbReference type="SUPFAM" id="SSF51316">
    <property type="entry name" value="Mss4-like"/>
    <property type="match status" value="1"/>
</dbReference>